<dbReference type="PANTHER" id="PTHR15020:SF43">
    <property type="entry name" value="NAD(P)-BINDING DOMAIN-CONTAINING PROTEIN"/>
    <property type="match status" value="1"/>
</dbReference>
<dbReference type="SUPFAM" id="SSF51735">
    <property type="entry name" value="NAD(P)-binding Rossmann-fold domains"/>
    <property type="match status" value="1"/>
</dbReference>
<dbReference type="Proteomes" id="UP000886520">
    <property type="component" value="Chromosome 2"/>
</dbReference>
<name>A0A9D4ZQJ6_ADICA</name>
<dbReference type="CDD" id="cd05243">
    <property type="entry name" value="SDR_a5"/>
    <property type="match status" value="1"/>
</dbReference>
<dbReference type="InterPro" id="IPR016040">
    <property type="entry name" value="NAD(P)-bd_dom"/>
</dbReference>
<accession>A0A9D4ZQJ6</accession>
<dbReference type="Pfam" id="PF13460">
    <property type="entry name" value="NAD_binding_10"/>
    <property type="match status" value="1"/>
</dbReference>
<dbReference type="OrthoDB" id="419598at2759"/>
<dbReference type="AlphaFoldDB" id="A0A9D4ZQJ6"/>
<dbReference type="EMBL" id="JABFUD020000003">
    <property type="protein sequence ID" value="KAI5082132.1"/>
    <property type="molecule type" value="Genomic_DNA"/>
</dbReference>
<dbReference type="PANTHER" id="PTHR15020">
    <property type="entry name" value="FLAVIN REDUCTASE-RELATED"/>
    <property type="match status" value="1"/>
</dbReference>
<comment type="caution">
    <text evidence="2">The sequence shown here is derived from an EMBL/GenBank/DDBJ whole genome shotgun (WGS) entry which is preliminary data.</text>
</comment>
<proteinExistence type="predicted"/>
<reference evidence="2" key="1">
    <citation type="submission" date="2021-01" db="EMBL/GenBank/DDBJ databases">
        <title>Adiantum capillus-veneris genome.</title>
        <authorList>
            <person name="Fang Y."/>
            <person name="Liao Q."/>
        </authorList>
    </citation>
    <scope>NUCLEOTIDE SEQUENCE</scope>
    <source>
        <strain evidence="2">H3</strain>
        <tissue evidence="2">Leaf</tissue>
    </source>
</reference>
<organism evidence="2 3">
    <name type="scientific">Adiantum capillus-veneris</name>
    <name type="common">Maidenhair fern</name>
    <dbReference type="NCBI Taxonomy" id="13818"/>
    <lineage>
        <taxon>Eukaryota</taxon>
        <taxon>Viridiplantae</taxon>
        <taxon>Streptophyta</taxon>
        <taxon>Embryophyta</taxon>
        <taxon>Tracheophyta</taxon>
        <taxon>Polypodiopsida</taxon>
        <taxon>Polypodiidae</taxon>
        <taxon>Polypodiales</taxon>
        <taxon>Pteridineae</taxon>
        <taxon>Pteridaceae</taxon>
        <taxon>Vittarioideae</taxon>
        <taxon>Adiantum</taxon>
    </lineage>
</organism>
<dbReference type="Gene3D" id="3.40.50.720">
    <property type="entry name" value="NAD(P)-binding Rossmann-like Domain"/>
    <property type="match status" value="1"/>
</dbReference>
<gene>
    <name evidence="2" type="ORF">GOP47_0001875</name>
</gene>
<evidence type="ECO:0000313" key="3">
    <source>
        <dbReference type="Proteomes" id="UP000886520"/>
    </source>
</evidence>
<protein>
    <recommendedName>
        <fullName evidence="1">NAD(P)-binding domain-containing protein</fullName>
    </recommendedName>
</protein>
<sequence>MASRPKVLVVGCSSGVGLQATKKLLDKNEEFETVCLVRNQEKAARAIGEDAGKVKFINGDITKVETLEPACQGMDVVVCSVGATVGWRLPGSNANTPKNVDYLGVKNLSEAAARAKVPRFVLVSSMLVTRPWHPYALVLNTGFGDVLRWKLKSEKCLRESYKQQPNMSYNIVRPGGLTNKTGGKKQILFEQGDKGSGFITREDVATVVMACIEGKCAANSTFEIINGDKDGGLDAASLASLVSDQ</sequence>
<keyword evidence="3" id="KW-1185">Reference proteome</keyword>
<evidence type="ECO:0000259" key="1">
    <source>
        <dbReference type="Pfam" id="PF13460"/>
    </source>
</evidence>
<feature type="domain" description="NAD(P)-binding" evidence="1">
    <location>
        <begin position="11"/>
        <end position="213"/>
    </location>
</feature>
<dbReference type="InterPro" id="IPR036291">
    <property type="entry name" value="NAD(P)-bd_dom_sf"/>
</dbReference>
<evidence type="ECO:0000313" key="2">
    <source>
        <dbReference type="EMBL" id="KAI5082132.1"/>
    </source>
</evidence>